<evidence type="ECO:0000313" key="3">
    <source>
        <dbReference type="EMBL" id="MDN3921296.1"/>
    </source>
</evidence>
<feature type="signal peptide" evidence="1">
    <location>
        <begin position="1"/>
        <end position="19"/>
    </location>
</feature>
<protein>
    <submittedName>
        <fullName evidence="3">Dienelactone hydrolase family protein</fullName>
    </submittedName>
</protein>
<feature type="domain" description="Dienelactone hydrolase" evidence="2">
    <location>
        <begin position="168"/>
        <end position="368"/>
    </location>
</feature>
<dbReference type="InterPro" id="IPR050261">
    <property type="entry name" value="FrsA_esterase"/>
</dbReference>
<dbReference type="Gene3D" id="3.40.50.1820">
    <property type="entry name" value="alpha/beta hydrolase"/>
    <property type="match status" value="1"/>
</dbReference>
<dbReference type="GO" id="GO:0016787">
    <property type="term" value="F:hydrolase activity"/>
    <property type="evidence" value="ECO:0007669"/>
    <property type="project" value="UniProtKB-KW"/>
</dbReference>
<dbReference type="EMBL" id="JAUHHC010000003">
    <property type="protein sequence ID" value="MDN3921296.1"/>
    <property type="molecule type" value="Genomic_DNA"/>
</dbReference>
<dbReference type="InterPro" id="IPR002925">
    <property type="entry name" value="Dienelactn_hydro"/>
</dbReference>
<sequence length="384" mass="41340">MSRRCALLLALCLSGIAQAQELLGPQGALPVYHEALRERLSFSHGWRDGADPVAWTRAGRAKARELMLPAGGDTTAIPFAPRLLAEQDRGRYIARRIALQINRDSRVQALLLVPKAAGPHPAALLLHDHGARFDIGKEKLVWTWDDPAREAASAAWAARYFSGRLPGEQLAARGYVVLAVDALGWGQRGAAGFGYESQQALAANLFNLGTSWAALIAGDDQRAAQFLAGLPEVDARRIAAVGFSMGAQRAWQLAALSEHIAATIAVNWMGTLEGLMRPGGNQLKGQSAFAMLHPGLARHFDYPDIAALAAPRAMLVYAGGRDPLFPPEAVEPALARLRAVWAAYGAGEQLQTRVWPEAAHEFNAAQQDAAFDWLDARFGVSPAR</sequence>
<keyword evidence="3" id="KW-0378">Hydrolase</keyword>
<dbReference type="Proteomes" id="UP001228044">
    <property type="component" value="Unassembled WGS sequence"/>
</dbReference>
<evidence type="ECO:0000259" key="2">
    <source>
        <dbReference type="Pfam" id="PF01738"/>
    </source>
</evidence>
<keyword evidence="4" id="KW-1185">Reference proteome</keyword>
<evidence type="ECO:0000313" key="4">
    <source>
        <dbReference type="Proteomes" id="UP001228044"/>
    </source>
</evidence>
<dbReference type="SUPFAM" id="SSF53474">
    <property type="entry name" value="alpha/beta-Hydrolases"/>
    <property type="match status" value="1"/>
</dbReference>
<dbReference type="PANTHER" id="PTHR22946:SF8">
    <property type="entry name" value="ACETYL XYLAN ESTERASE DOMAIN-CONTAINING PROTEIN"/>
    <property type="match status" value="1"/>
</dbReference>
<comment type="caution">
    <text evidence="3">The sequence shown here is derived from an EMBL/GenBank/DDBJ whole genome shotgun (WGS) entry which is preliminary data.</text>
</comment>
<organism evidence="3 4">
    <name type="scientific">Roseateles violae</name>
    <dbReference type="NCBI Taxonomy" id="3058042"/>
    <lineage>
        <taxon>Bacteria</taxon>
        <taxon>Pseudomonadati</taxon>
        <taxon>Pseudomonadota</taxon>
        <taxon>Betaproteobacteria</taxon>
        <taxon>Burkholderiales</taxon>
        <taxon>Sphaerotilaceae</taxon>
        <taxon>Roseateles</taxon>
    </lineage>
</organism>
<accession>A0ABT8DSJ4</accession>
<gene>
    <name evidence="3" type="ORF">QWJ38_13465</name>
</gene>
<evidence type="ECO:0000256" key="1">
    <source>
        <dbReference type="SAM" id="SignalP"/>
    </source>
</evidence>
<dbReference type="Pfam" id="PF01738">
    <property type="entry name" value="DLH"/>
    <property type="match status" value="1"/>
</dbReference>
<dbReference type="InterPro" id="IPR029058">
    <property type="entry name" value="AB_hydrolase_fold"/>
</dbReference>
<name>A0ABT8DSJ4_9BURK</name>
<reference evidence="3 4" key="1">
    <citation type="submission" date="2023-06" db="EMBL/GenBank/DDBJ databases">
        <title>Pelomonas sp. PFR6 16S ribosomal RNA gene Genome sequencing and assembly.</title>
        <authorList>
            <person name="Woo H."/>
        </authorList>
    </citation>
    <scope>NUCLEOTIDE SEQUENCE [LARGE SCALE GENOMIC DNA]</scope>
    <source>
        <strain evidence="3 4">PFR6</strain>
    </source>
</reference>
<keyword evidence="1" id="KW-0732">Signal</keyword>
<proteinExistence type="predicted"/>
<dbReference type="RefSeq" id="WP_290359596.1">
    <property type="nucleotide sequence ID" value="NZ_JAUHHC010000003.1"/>
</dbReference>
<feature type="chain" id="PRO_5046272904" evidence="1">
    <location>
        <begin position="20"/>
        <end position="384"/>
    </location>
</feature>
<dbReference type="PANTHER" id="PTHR22946">
    <property type="entry name" value="DIENELACTONE HYDROLASE DOMAIN-CONTAINING PROTEIN-RELATED"/>
    <property type="match status" value="1"/>
</dbReference>